<feature type="domain" description="Ubiquitin-like" evidence="1">
    <location>
        <begin position="121"/>
        <end position="196"/>
    </location>
</feature>
<dbReference type="Gene3D" id="3.30.710.10">
    <property type="entry name" value="Potassium Channel Kv1.1, Chain A"/>
    <property type="match status" value="1"/>
</dbReference>
<keyword evidence="4" id="KW-1185">Reference proteome</keyword>
<evidence type="ECO:0000313" key="4">
    <source>
        <dbReference type="Proteomes" id="UP001150062"/>
    </source>
</evidence>
<dbReference type="InterPro" id="IPR011333">
    <property type="entry name" value="SKP1/BTB/POZ_sf"/>
</dbReference>
<dbReference type="SMART" id="SM00213">
    <property type="entry name" value="UBQ"/>
    <property type="match status" value="2"/>
</dbReference>
<dbReference type="InterPro" id="IPR000626">
    <property type="entry name" value="Ubiquitin-like_dom"/>
</dbReference>
<dbReference type="PANTHER" id="PTHR10621">
    <property type="entry name" value="UV EXCISION REPAIR PROTEIN RAD23"/>
    <property type="match status" value="1"/>
</dbReference>
<dbReference type="InterPro" id="IPR000210">
    <property type="entry name" value="BTB/POZ_dom"/>
</dbReference>
<evidence type="ECO:0000259" key="2">
    <source>
        <dbReference type="PROSITE" id="PS50097"/>
    </source>
</evidence>
<dbReference type="CDD" id="cd17039">
    <property type="entry name" value="Ubl_ubiquitin_like"/>
    <property type="match status" value="2"/>
</dbReference>
<dbReference type="SUPFAM" id="SSF54236">
    <property type="entry name" value="Ubiquitin-like"/>
    <property type="match status" value="2"/>
</dbReference>
<dbReference type="Pfam" id="PF00240">
    <property type="entry name" value="ubiquitin"/>
    <property type="match status" value="2"/>
</dbReference>
<dbReference type="CDD" id="cd18186">
    <property type="entry name" value="BTB_POZ_ZBTB_KLHL-like"/>
    <property type="match status" value="1"/>
</dbReference>
<evidence type="ECO:0000259" key="1">
    <source>
        <dbReference type="PROSITE" id="PS50053"/>
    </source>
</evidence>
<reference evidence="3" key="1">
    <citation type="submission" date="2022-08" db="EMBL/GenBank/DDBJ databases">
        <title>Novel sulfate-reducing endosymbionts in the free-living metamonad Anaeramoeba.</title>
        <authorList>
            <person name="Jerlstrom-Hultqvist J."/>
            <person name="Cepicka I."/>
            <person name="Gallot-Lavallee L."/>
            <person name="Salas-Leiva D."/>
            <person name="Curtis B.A."/>
            <person name="Zahonova K."/>
            <person name="Pipaliya S."/>
            <person name="Dacks J."/>
            <person name="Roger A.J."/>
        </authorList>
    </citation>
    <scope>NUCLEOTIDE SEQUENCE</scope>
    <source>
        <strain evidence="3">Schooner1</strain>
    </source>
</reference>
<evidence type="ECO:0000313" key="3">
    <source>
        <dbReference type="EMBL" id="KAJ6247495.1"/>
    </source>
</evidence>
<dbReference type="InterPro" id="IPR029071">
    <property type="entry name" value="Ubiquitin-like_domsf"/>
</dbReference>
<dbReference type="Proteomes" id="UP001150062">
    <property type="component" value="Unassembled WGS sequence"/>
</dbReference>
<dbReference type="PROSITE" id="PS50053">
    <property type="entry name" value="UBIQUITIN_2"/>
    <property type="match status" value="2"/>
</dbReference>
<dbReference type="PROSITE" id="PS50097">
    <property type="entry name" value="BTB"/>
    <property type="match status" value="1"/>
</dbReference>
<proteinExistence type="predicted"/>
<dbReference type="EMBL" id="JAOAOG010000127">
    <property type="protein sequence ID" value="KAJ6247495.1"/>
    <property type="molecule type" value="Genomic_DNA"/>
</dbReference>
<dbReference type="SUPFAM" id="SSF54695">
    <property type="entry name" value="POZ domain"/>
    <property type="match status" value="1"/>
</dbReference>
<dbReference type="Gene3D" id="3.10.20.90">
    <property type="entry name" value="Phosphatidylinositol 3-kinase Catalytic Subunit, Chain A, domain 1"/>
    <property type="match status" value="2"/>
</dbReference>
<comment type="caution">
    <text evidence="3">The sequence shown here is derived from an EMBL/GenBank/DDBJ whole genome shotgun (WGS) entry which is preliminary data.</text>
</comment>
<dbReference type="Pfam" id="PF00651">
    <property type="entry name" value="BTB"/>
    <property type="match status" value="1"/>
</dbReference>
<gene>
    <name evidence="3" type="ORF">M0813_19026</name>
</gene>
<organism evidence="3 4">
    <name type="scientific">Anaeramoeba flamelloides</name>
    <dbReference type="NCBI Taxonomy" id="1746091"/>
    <lineage>
        <taxon>Eukaryota</taxon>
        <taxon>Metamonada</taxon>
        <taxon>Anaeramoebidae</taxon>
        <taxon>Anaeramoeba</taxon>
    </lineage>
</organism>
<dbReference type="PANTHER" id="PTHR10621:SF0">
    <property type="entry name" value="UV EXCISION REPAIR PROTEIN RAD23"/>
    <property type="match status" value="1"/>
</dbReference>
<protein>
    <submittedName>
        <fullName evidence="3">Uv excision repair protein rad23</fullName>
    </submittedName>
</protein>
<feature type="domain" description="Ubiquitin-like" evidence="1">
    <location>
        <begin position="198"/>
        <end position="266"/>
    </location>
</feature>
<sequence length="506" mass="59202">MSQNEKKNELDGKIQECPYCKCFVPKTDIGFGFKECNECQTIFCFFCCESFGRANEECENQNLQMEENEEENFGSSLNKEKERKKDKQTEAMIHYNSVHKSVHQTYKTRNFHKFVRPRNNFQVHIKPLTNFNFSIEVNKYDSIKKVKEKIFQKNGYPIKDQGLFYLSQILPNKSLVCECGIKADSVLHILFRPKSRSYILKIKTLDGIFFSIKANQKTLSSIQEKVFDKTNIEIENQVFLYKGQQLGTNIEFKELGIKEDSLVYLLPLEHYTKCSIRSIYNRAFLQLLEDSKNALTDLEIMGQKIHSLMLKTRTKKDPGLIKSMIEEKYHTIEERNLFLNWVYGDKDFKNKKLHQILKDIGMVEMPSKETLLEDISELWNDQDSKDFKILINGNDQGNKDQDKLKNENADSIPIHKLVLQARSQLFKTMFSQVNKNINKVTDYSGISFESLQILFKFLYTNKIEITADNDPILVLEELQDAKDYYQLGKNSVLDLELQKIKSKVKK</sequence>
<feature type="domain" description="BTB" evidence="2">
    <location>
        <begin position="385"/>
        <end position="467"/>
    </location>
</feature>
<name>A0ABQ8YSJ5_9EUKA</name>
<accession>A0ABQ8YSJ5</accession>
<dbReference type="SMART" id="SM00225">
    <property type="entry name" value="BTB"/>
    <property type="match status" value="1"/>
</dbReference>